<dbReference type="Pfam" id="PF04448">
    <property type="entry name" value="DUF551"/>
    <property type="match status" value="1"/>
</dbReference>
<sequence>MEKLARLEDAEEKDRLGQWIPCSERLPEEPKTNPVLEGKNLELYLVTTEHGSNEQDKVYPFRAFWNGVNFTDGWHILDVIAWMQLPEPYKGE</sequence>
<evidence type="ECO:0000259" key="1">
    <source>
        <dbReference type="Pfam" id="PF04448"/>
    </source>
</evidence>
<proteinExistence type="predicted"/>
<name>A0A8S5T1Z2_9CAUD</name>
<accession>A0A8S5T1Z2</accession>
<protein>
    <recommendedName>
        <fullName evidence="1">DUF551 domain-containing protein</fullName>
    </recommendedName>
</protein>
<organism evidence="2">
    <name type="scientific">Siphoviridae sp. ctlI314</name>
    <dbReference type="NCBI Taxonomy" id="2827927"/>
    <lineage>
        <taxon>Viruses</taxon>
        <taxon>Duplodnaviria</taxon>
        <taxon>Heunggongvirae</taxon>
        <taxon>Uroviricota</taxon>
        <taxon>Caudoviricetes</taxon>
    </lineage>
</organism>
<dbReference type="EMBL" id="BK032727">
    <property type="protein sequence ID" value="DAF57043.1"/>
    <property type="molecule type" value="Genomic_DNA"/>
</dbReference>
<evidence type="ECO:0000313" key="2">
    <source>
        <dbReference type="EMBL" id="DAF57043.1"/>
    </source>
</evidence>
<reference evidence="2" key="1">
    <citation type="journal article" date="2021" name="Proc. Natl. Acad. Sci. U.S.A.">
        <title>A Catalog of Tens of Thousands of Viruses from Human Metagenomes Reveals Hidden Associations with Chronic Diseases.</title>
        <authorList>
            <person name="Tisza M.J."/>
            <person name="Buck C.B."/>
        </authorList>
    </citation>
    <scope>NUCLEOTIDE SEQUENCE</scope>
    <source>
        <strain evidence="2">CtlI314</strain>
    </source>
</reference>
<dbReference type="InterPro" id="IPR007539">
    <property type="entry name" value="DUF551"/>
</dbReference>
<feature type="domain" description="DUF551" evidence="1">
    <location>
        <begin position="18"/>
        <end position="88"/>
    </location>
</feature>